<keyword evidence="1" id="KW-0812">Transmembrane</keyword>
<accession>A0ABW1JBS1</accession>
<gene>
    <name evidence="2" type="ORF">ACFQDO_06350</name>
</gene>
<dbReference type="InterPro" id="IPR019662">
    <property type="entry name" value="DUF2516"/>
</dbReference>
<dbReference type="EMBL" id="JBHSRD010000003">
    <property type="protein sequence ID" value="MFC6006749.1"/>
    <property type="molecule type" value="Genomic_DNA"/>
</dbReference>
<name>A0ABW1JBS1_9ACTN</name>
<evidence type="ECO:0000256" key="1">
    <source>
        <dbReference type="SAM" id="Phobius"/>
    </source>
</evidence>
<evidence type="ECO:0000313" key="2">
    <source>
        <dbReference type="EMBL" id="MFC6006749.1"/>
    </source>
</evidence>
<dbReference type="RefSeq" id="WP_345718224.1">
    <property type="nucleotide sequence ID" value="NZ_BAABFP010000008.1"/>
</dbReference>
<dbReference type="Proteomes" id="UP001596189">
    <property type="component" value="Unassembled WGS sequence"/>
</dbReference>
<proteinExistence type="predicted"/>
<keyword evidence="1" id="KW-1133">Transmembrane helix</keyword>
<organism evidence="2 3">
    <name type="scientific">Angustibacter luteus</name>
    <dbReference type="NCBI Taxonomy" id="658456"/>
    <lineage>
        <taxon>Bacteria</taxon>
        <taxon>Bacillati</taxon>
        <taxon>Actinomycetota</taxon>
        <taxon>Actinomycetes</taxon>
        <taxon>Kineosporiales</taxon>
        <taxon>Kineosporiaceae</taxon>
    </lineage>
</organism>
<protein>
    <submittedName>
        <fullName evidence="2">DUF2516 family protein</fullName>
    </submittedName>
</protein>
<keyword evidence="3" id="KW-1185">Reference proteome</keyword>
<sequence>MLGSAQTIVFIALAMAALVVEVVALVDAARRRPDAFVAAGKMTKQRWLIILGVATALGFVSTPLPPSWQSILGPLQILSIVAFVAAAVYHVDVKPALKQVQGGGRGTSSGPYGPW</sequence>
<dbReference type="Pfam" id="PF10724">
    <property type="entry name" value="DUF2516"/>
    <property type="match status" value="1"/>
</dbReference>
<reference evidence="3" key="1">
    <citation type="journal article" date="2019" name="Int. J. Syst. Evol. Microbiol.">
        <title>The Global Catalogue of Microorganisms (GCM) 10K type strain sequencing project: providing services to taxonomists for standard genome sequencing and annotation.</title>
        <authorList>
            <consortium name="The Broad Institute Genomics Platform"/>
            <consortium name="The Broad Institute Genome Sequencing Center for Infectious Disease"/>
            <person name="Wu L."/>
            <person name="Ma J."/>
        </authorList>
    </citation>
    <scope>NUCLEOTIDE SEQUENCE [LARGE SCALE GENOMIC DNA]</scope>
    <source>
        <strain evidence="3">KACC 14249</strain>
    </source>
</reference>
<feature type="transmembrane region" description="Helical" evidence="1">
    <location>
        <begin position="47"/>
        <end position="65"/>
    </location>
</feature>
<feature type="transmembrane region" description="Helical" evidence="1">
    <location>
        <begin position="71"/>
        <end position="91"/>
    </location>
</feature>
<comment type="caution">
    <text evidence="2">The sequence shown here is derived from an EMBL/GenBank/DDBJ whole genome shotgun (WGS) entry which is preliminary data.</text>
</comment>
<keyword evidence="1" id="KW-0472">Membrane</keyword>
<evidence type="ECO:0000313" key="3">
    <source>
        <dbReference type="Proteomes" id="UP001596189"/>
    </source>
</evidence>
<feature type="transmembrane region" description="Helical" evidence="1">
    <location>
        <begin position="6"/>
        <end position="26"/>
    </location>
</feature>